<dbReference type="PROSITE" id="PS50994">
    <property type="entry name" value="INTEGRASE"/>
    <property type="match status" value="1"/>
</dbReference>
<dbReference type="InterPro" id="IPR041588">
    <property type="entry name" value="Integrase_H2C2"/>
</dbReference>
<dbReference type="Pfam" id="PF17921">
    <property type="entry name" value="Integrase_H2C2"/>
    <property type="match status" value="1"/>
</dbReference>
<dbReference type="PANTHER" id="PTHR37984:SF5">
    <property type="entry name" value="PROTEIN NYNRIN-LIKE"/>
    <property type="match status" value="1"/>
</dbReference>
<dbReference type="GO" id="GO:0015074">
    <property type="term" value="P:DNA integration"/>
    <property type="evidence" value="ECO:0007669"/>
    <property type="project" value="InterPro"/>
</dbReference>
<evidence type="ECO:0000259" key="2">
    <source>
        <dbReference type="PROSITE" id="PS50994"/>
    </source>
</evidence>
<evidence type="ECO:0000313" key="3">
    <source>
        <dbReference type="Proteomes" id="UP000694867"/>
    </source>
</evidence>
<dbReference type="GeneID" id="100899749"/>
<accession>A0AAJ6VX68</accession>
<dbReference type="InterPro" id="IPR036397">
    <property type="entry name" value="RNaseH_sf"/>
</dbReference>
<dbReference type="InterPro" id="IPR001584">
    <property type="entry name" value="Integrase_cat-core"/>
</dbReference>
<dbReference type="GO" id="GO:0003676">
    <property type="term" value="F:nucleic acid binding"/>
    <property type="evidence" value="ECO:0007669"/>
    <property type="project" value="InterPro"/>
</dbReference>
<proteinExistence type="predicted"/>
<name>A0AAJ6VX68_9ACAR</name>
<dbReference type="InterPro" id="IPR012337">
    <property type="entry name" value="RNaseH-like_sf"/>
</dbReference>
<evidence type="ECO:0000256" key="1">
    <source>
        <dbReference type="ARBA" id="ARBA00012493"/>
    </source>
</evidence>
<dbReference type="Gene3D" id="3.30.420.10">
    <property type="entry name" value="Ribonuclease H-like superfamily/Ribonuclease H"/>
    <property type="match status" value="1"/>
</dbReference>
<dbReference type="AlphaFoldDB" id="A0AAJ6VX68"/>
<dbReference type="KEGG" id="goe:100899749"/>
<dbReference type="SUPFAM" id="SSF53098">
    <property type="entry name" value="Ribonuclease H-like"/>
    <property type="match status" value="1"/>
</dbReference>
<dbReference type="GO" id="GO:0003964">
    <property type="term" value="F:RNA-directed DNA polymerase activity"/>
    <property type="evidence" value="ECO:0007669"/>
    <property type="project" value="UniProtKB-EC"/>
</dbReference>
<dbReference type="PANTHER" id="PTHR37984">
    <property type="entry name" value="PROTEIN CBG26694"/>
    <property type="match status" value="1"/>
</dbReference>
<dbReference type="InterPro" id="IPR050951">
    <property type="entry name" value="Retrovirus_Pol_polyprotein"/>
</dbReference>
<dbReference type="Proteomes" id="UP000694867">
    <property type="component" value="Unplaced"/>
</dbReference>
<dbReference type="RefSeq" id="XP_003742090.1">
    <property type="nucleotide sequence ID" value="XM_003742042.1"/>
</dbReference>
<reference evidence="4" key="1">
    <citation type="submission" date="2025-08" db="UniProtKB">
        <authorList>
            <consortium name="RefSeq"/>
        </authorList>
    </citation>
    <scope>IDENTIFICATION</scope>
</reference>
<keyword evidence="3" id="KW-1185">Reference proteome</keyword>
<dbReference type="Gene3D" id="1.10.340.70">
    <property type="match status" value="1"/>
</dbReference>
<sequence length="133" mass="15186">MKNKAKGSVYWPSIDADIEAFVRQCHACQENAPSLPKELMIISEIPSLPWQTVAADIFEFDGSHYQVVVDHYSVYFEIQKLSNITSKTLIQACFSCFAHFGIPKTMRVDNGRQYASFEFRKTMKEAVQNLCPL</sequence>
<dbReference type="EC" id="2.7.7.49" evidence="1"/>
<organism evidence="3 4">
    <name type="scientific">Galendromus occidentalis</name>
    <name type="common">western predatory mite</name>
    <dbReference type="NCBI Taxonomy" id="34638"/>
    <lineage>
        <taxon>Eukaryota</taxon>
        <taxon>Metazoa</taxon>
        <taxon>Ecdysozoa</taxon>
        <taxon>Arthropoda</taxon>
        <taxon>Chelicerata</taxon>
        <taxon>Arachnida</taxon>
        <taxon>Acari</taxon>
        <taxon>Parasitiformes</taxon>
        <taxon>Mesostigmata</taxon>
        <taxon>Gamasina</taxon>
        <taxon>Phytoseioidea</taxon>
        <taxon>Phytoseiidae</taxon>
        <taxon>Typhlodrominae</taxon>
        <taxon>Galendromus</taxon>
    </lineage>
</organism>
<evidence type="ECO:0000313" key="4">
    <source>
        <dbReference type="RefSeq" id="XP_003742090.1"/>
    </source>
</evidence>
<feature type="domain" description="Integrase catalytic" evidence="2">
    <location>
        <begin position="45"/>
        <end position="133"/>
    </location>
</feature>
<gene>
    <name evidence="4" type="primary">LOC100899749</name>
</gene>
<protein>
    <recommendedName>
        <fullName evidence="1">RNA-directed DNA polymerase</fullName>
        <ecNumber evidence="1">2.7.7.49</ecNumber>
    </recommendedName>
</protein>